<evidence type="ECO:0000256" key="6">
    <source>
        <dbReference type="ARBA" id="ARBA00022801"/>
    </source>
</evidence>
<dbReference type="NCBIfam" id="TIGR02227">
    <property type="entry name" value="sigpep_I_bact"/>
    <property type="match status" value="1"/>
</dbReference>
<comment type="catalytic activity">
    <reaction evidence="1 8">
        <text>Cleavage of hydrophobic, N-terminal signal or leader sequences from secreted and periplasmic proteins.</text>
        <dbReference type="EC" id="3.4.21.89"/>
    </reaction>
</comment>
<evidence type="ECO:0000256" key="7">
    <source>
        <dbReference type="PIRSR" id="PIRSR600223-1"/>
    </source>
</evidence>
<evidence type="ECO:0000256" key="4">
    <source>
        <dbReference type="ARBA" id="ARBA00013208"/>
    </source>
</evidence>
<dbReference type="GO" id="GO:0006465">
    <property type="term" value="P:signal peptide processing"/>
    <property type="evidence" value="ECO:0007669"/>
    <property type="project" value="InterPro"/>
</dbReference>
<comment type="caution">
    <text evidence="10">The sequence shown here is derived from an EMBL/GenBank/DDBJ whole genome shotgun (WGS) entry which is preliminary data.</text>
</comment>
<gene>
    <name evidence="10" type="primary">lepB</name>
    <name evidence="10" type="ORF">EDM21_02800</name>
</gene>
<comment type="similarity">
    <text evidence="3 8">Belongs to the peptidase S26 family.</text>
</comment>
<name>A0A7X3FEY7_9BACL</name>
<dbReference type="SUPFAM" id="SSF51306">
    <property type="entry name" value="LexA/Signal peptidase"/>
    <property type="match status" value="1"/>
</dbReference>
<dbReference type="Proteomes" id="UP000490800">
    <property type="component" value="Unassembled WGS sequence"/>
</dbReference>
<dbReference type="PROSITE" id="PS00761">
    <property type="entry name" value="SPASE_I_3"/>
    <property type="match status" value="1"/>
</dbReference>
<dbReference type="InterPro" id="IPR019533">
    <property type="entry name" value="Peptidase_S26"/>
</dbReference>
<keyword evidence="8" id="KW-0812">Transmembrane</keyword>
<dbReference type="InterPro" id="IPR019756">
    <property type="entry name" value="Pept_S26A_signal_pept_1_Ser-AS"/>
</dbReference>
<dbReference type="PRINTS" id="PR00727">
    <property type="entry name" value="LEADERPTASE"/>
</dbReference>
<feature type="active site" evidence="7">
    <location>
        <position position="39"/>
    </location>
</feature>
<dbReference type="EC" id="3.4.21.89" evidence="4 8"/>
<dbReference type="OrthoDB" id="9802919at2"/>
<dbReference type="InterPro" id="IPR019758">
    <property type="entry name" value="Pept_S26A_signal_pept_1_CS"/>
</dbReference>
<keyword evidence="8" id="KW-0472">Membrane</keyword>
<dbReference type="GO" id="GO:0009003">
    <property type="term" value="F:signal peptidase activity"/>
    <property type="evidence" value="ECO:0007669"/>
    <property type="project" value="UniProtKB-EC"/>
</dbReference>
<feature type="active site" evidence="7">
    <location>
        <position position="105"/>
    </location>
</feature>
<proteinExistence type="inferred from homology"/>
<dbReference type="Gene3D" id="2.10.109.10">
    <property type="entry name" value="Umud Fragment, subunit A"/>
    <property type="match status" value="1"/>
</dbReference>
<reference evidence="10 11" key="1">
    <citation type="journal article" date="2019" name="Microorganisms">
        <title>Paenibacillus lutrae sp. nov., A Chitinolytic Species Isolated from A River Otter in Castril Natural Park, Granada, Spain.</title>
        <authorList>
            <person name="Rodriguez M."/>
            <person name="Reina J.C."/>
            <person name="Bejar V."/>
            <person name="Llamas I."/>
        </authorList>
    </citation>
    <scope>NUCLEOTIDE SEQUENCE [LARGE SCALE GENOMIC DNA]</scope>
    <source>
        <strain evidence="10 11">N10</strain>
    </source>
</reference>
<evidence type="ECO:0000256" key="8">
    <source>
        <dbReference type="RuleBase" id="RU362042"/>
    </source>
</evidence>
<protein>
    <recommendedName>
        <fullName evidence="4 8">Signal peptidase I</fullName>
        <ecNumber evidence="4 8">3.4.21.89</ecNumber>
    </recommendedName>
</protein>
<dbReference type="PANTHER" id="PTHR43390:SF1">
    <property type="entry name" value="CHLOROPLAST PROCESSING PEPTIDASE"/>
    <property type="match status" value="1"/>
</dbReference>
<evidence type="ECO:0000256" key="2">
    <source>
        <dbReference type="ARBA" id="ARBA00004401"/>
    </source>
</evidence>
<feature type="transmembrane region" description="Helical" evidence="8">
    <location>
        <begin position="12"/>
        <end position="30"/>
    </location>
</feature>
<evidence type="ECO:0000313" key="11">
    <source>
        <dbReference type="Proteomes" id="UP000490800"/>
    </source>
</evidence>
<dbReference type="PANTHER" id="PTHR43390">
    <property type="entry name" value="SIGNAL PEPTIDASE I"/>
    <property type="match status" value="1"/>
</dbReference>
<comment type="subcellular location">
    <subcellularLocation>
        <location evidence="2">Cell membrane</location>
        <topology evidence="2">Single-pass type II membrane protein</topology>
    </subcellularLocation>
    <subcellularLocation>
        <location evidence="8">Membrane</location>
        <topology evidence="8">Single-pass type II membrane protein</topology>
    </subcellularLocation>
</comment>
<evidence type="ECO:0000256" key="1">
    <source>
        <dbReference type="ARBA" id="ARBA00000677"/>
    </source>
</evidence>
<dbReference type="GO" id="GO:0004252">
    <property type="term" value="F:serine-type endopeptidase activity"/>
    <property type="evidence" value="ECO:0007669"/>
    <property type="project" value="InterPro"/>
</dbReference>
<keyword evidence="8" id="KW-1133">Transmembrane helix</keyword>
<evidence type="ECO:0000259" key="9">
    <source>
        <dbReference type="Pfam" id="PF10502"/>
    </source>
</evidence>
<dbReference type="GO" id="GO:0005886">
    <property type="term" value="C:plasma membrane"/>
    <property type="evidence" value="ECO:0007669"/>
    <property type="project" value="UniProtKB-SubCell"/>
</dbReference>
<evidence type="ECO:0000313" key="10">
    <source>
        <dbReference type="EMBL" id="MVO98470.1"/>
    </source>
</evidence>
<dbReference type="PROSITE" id="PS00501">
    <property type="entry name" value="SPASE_I_1"/>
    <property type="match status" value="1"/>
</dbReference>
<accession>A0A7X3FEY7</accession>
<keyword evidence="11" id="KW-1185">Reference proteome</keyword>
<dbReference type="Pfam" id="PF10502">
    <property type="entry name" value="Peptidase_S26"/>
    <property type="match status" value="1"/>
</dbReference>
<organism evidence="10 11">
    <name type="scientific">Paenibacillus lutrae</name>
    <dbReference type="NCBI Taxonomy" id="2078573"/>
    <lineage>
        <taxon>Bacteria</taxon>
        <taxon>Bacillati</taxon>
        <taxon>Bacillota</taxon>
        <taxon>Bacilli</taxon>
        <taxon>Bacillales</taxon>
        <taxon>Paenibacillaceae</taxon>
        <taxon>Paenibacillus</taxon>
    </lineage>
</organism>
<keyword evidence="5 8" id="KW-0645">Protease</keyword>
<dbReference type="AlphaFoldDB" id="A0A7X3FEY7"/>
<dbReference type="InterPro" id="IPR036286">
    <property type="entry name" value="LexA/Signal_pep-like_sf"/>
</dbReference>
<sequence>MNKVAKEIGGWALSLGMAFAIALLIGIFGIQPTKVLGHSMDPTLADNQRIYVSKLSHTLGREPDYGDIVIIDSRVQRERTLKDDILEHPFFTMLSGEIDDNLYVKRVIGKAGDTLEFKNNKVYRNGEPLEEPYVNGVMSYQSSETVTVPGGHVFVMGDNRNNSKDSRDIGPVPLDHVLGIKIN</sequence>
<keyword evidence="6 8" id="KW-0378">Hydrolase</keyword>
<dbReference type="CDD" id="cd06530">
    <property type="entry name" value="S26_SPase_I"/>
    <property type="match status" value="1"/>
</dbReference>
<evidence type="ECO:0000256" key="3">
    <source>
        <dbReference type="ARBA" id="ARBA00009370"/>
    </source>
</evidence>
<dbReference type="InterPro" id="IPR000223">
    <property type="entry name" value="Pept_S26A_signal_pept_1"/>
</dbReference>
<evidence type="ECO:0000256" key="5">
    <source>
        <dbReference type="ARBA" id="ARBA00022670"/>
    </source>
</evidence>
<feature type="domain" description="Peptidase S26" evidence="9">
    <location>
        <begin position="10"/>
        <end position="179"/>
    </location>
</feature>
<dbReference type="EMBL" id="RHLK01000002">
    <property type="protein sequence ID" value="MVO98470.1"/>
    <property type="molecule type" value="Genomic_DNA"/>
</dbReference>
<dbReference type="RefSeq" id="WP_157332750.1">
    <property type="nucleotide sequence ID" value="NZ_RHLK01000002.1"/>
</dbReference>